<dbReference type="Proteomes" id="UP000515563">
    <property type="component" value="Chromosome"/>
</dbReference>
<feature type="transmembrane region" description="Helical" evidence="2">
    <location>
        <begin position="65"/>
        <end position="87"/>
    </location>
</feature>
<feature type="region of interest" description="Disordered" evidence="1">
    <location>
        <begin position="1"/>
        <end position="56"/>
    </location>
</feature>
<evidence type="ECO:0000256" key="1">
    <source>
        <dbReference type="SAM" id="MobiDB-lite"/>
    </source>
</evidence>
<reference evidence="4" key="1">
    <citation type="submission" date="2019-09" db="EMBL/GenBank/DDBJ databases">
        <title>Antimicrobial potential of Antarctic Bacteria.</title>
        <authorList>
            <person name="Benaud N."/>
            <person name="Edwards R.J."/>
            <person name="Ferrari B.C."/>
        </authorList>
    </citation>
    <scope>NUCLEOTIDE SEQUENCE [LARGE SCALE GENOMIC DNA]</scope>
    <source>
        <strain evidence="4">SPB151</strain>
    </source>
</reference>
<dbReference type="AlphaFoldDB" id="A0A7G6WZZ7"/>
<keyword evidence="4" id="KW-1185">Reference proteome</keyword>
<sequence>MSDQYGDPPPPRDEDRPGPYGGVFGQSGSSALPPVPRGGAPSPYGGSFGRPNPYSQLHSGPPKQVTIASVIALALGVLSVLLGLFALTSAGAPIAKMLTGDENARGVILVAALLSSAAYFLPAIFLRNQRPWARTMLIVVAAFGIAGSVSALPGGLLGLALHVALLVLMLQTPTKLWFAEARR</sequence>
<name>A0A7G6WZZ7_9ACTN</name>
<reference evidence="3 4" key="2">
    <citation type="journal article" date="2020" name="Microbiol. Resour. Announc.">
        <title>Antarctic desert soil bacteria exhibit high novel natural product potential, evaluated through long-read genome sequencing and comparative genomics.</title>
        <authorList>
            <person name="Benaud N."/>
            <person name="Edwards R.J."/>
            <person name="Amos T.G."/>
            <person name="D'Agostino P.M."/>
            <person name="Gutierrez-Chavez C."/>
            <person name="Montgomery K."/>
            <person name="Nicetic I."/>
            <person name="Ferrari B.C."/>
        </authorList>
    </citation>
    <scope>NUCLEOTIDE SEQUENCE [LARGE SCALE GENOMIC DNA]</scope>
    <source>
        <strain evidence="3 4">SPB151</strain>
    </source>
</reference>
<proteinExistence type="predicted"/>
<dbReference type="KEGG" id="kqi:F1D05_18605"/>
<dbReference type="EMBL" id="CP043661">
    <property type="protein sequence ID" value="QNE19562.1"/>
    <property type="molecule type" value="Genomic_DNA"/>
</dbReference>
<keyword evidence="2" id="KW-1133">Transmembrane helix</keyword>
<accession>A0A7G6WZZ7</accession>
<feature type="transmembrane region" description="Helical" evidence="2">
    <location>
        <begin position="133"/>
        <end position="153"/>
    </location>
</feature>
<evidence type="ECO:0000313" key="3">
    <source>
        <dbReference type="EMBL" id="QNE19562.1"/>
    </source>
</evidence>
<gene>
    <name evidence="3" type="ORF">F1D05_18605</name>
</gene>
<evidence type="ECO:0000256" key="2">
    <source>
        <dbReference type="SAM" id="Phobius"/>
    </source>
</evidence>
<feature type="transmembrane region" description="Helical" evidence="2">
    <location>
        <begin position="107"/>
        <end position="126"/>
    </location>
</feature>
<keyword evidence="2" id="KW-0812">Transmembrane</keyword>
<keyword evidence="2" id="KW-0472">Membrane</keyword>
<organism evidence="3 4">
    <name type="scientific">Kribbella qitaiheensis</name>
    <dbReference type="NCBI Taxonomy" id="1544730"/>
    <lineage>
        <taxon>Bacteria</taxon>
        <taxon>Bacillati</taxon>
        <taxon>Actinomycetota</taxon>
        <taxon>Actinomycetes</taxon>
        <taxon>Propionibacteriales</taxon>
        <taxon>Kribbellaceae</taxon>
        <taxon>Kribbella</taxon>
    </lineage>
</organism>
<evidence type="ECO:0000313" key="4">
    <source>
        <dbReference type="Proteomes" id="UP000515563"/>
    </source>
</evidence>
<protein>
    <submittedName>
        <fullName evidence="3">Uncharacterized protein</fullName>
    </submittedName>
</protein>
<dbReference type="RefSeq" id="WP_185448840.1">
    <property type="nucleotide sequence ID" value="NZ_CP043661.1"/>
</dbReference>